<evidence type="ECO:0000313" key="20">
    <source>
        <dbReference type="Proteomes" id="UP000682877"/>
    </source>
</evidence>
<sequence>MSDNYPDGDETNLSAAVIPNRIRLFEEIQAQQLEQLQSLPHDLIKITITLGDIKEVKEGKRWETTPMDIAVQISRGLANSALVSSVDHVLWDMIRPLEGDCSLEIFGFDSDQGRDTFWHSSAHILGQVLEQEFGCKLCIGPCKSIDEGFYYDAFYYGDLGSNDDHFPYIEAGAAKSALEGQPFERILVTKDQALEMFSDNLFKLEIINDNLAEDETTTVYRCGPLVDLCRGPHIPNTSFVKAFKCLKASSAHWKGDKDRESLQRVYGISYPNNKQLKDYLKSIEEAKIYDHRLSGQQQELFFSHPLSPGNCIYLPHGTRVYNKLMEFFKKEYWKMGYTEVITPVIYTMDFWETSRHAEYYQKNMFKLDFQTPGSTVIHNYGIKHMNCQGHCLMFRHSVRSYNELPIKLADFGPLYQNEASEDLSGLTRVRQFQQDDAHIFCSETQVKEEVRGILDFVDYAYTIFGFTYELKLSTRPKKYLGDLEKWDKAEKDLEEALNDFGKTWVKNKGDGEFYGPKIDITVYDAMKRKFQCATIQLDFHLPDRFKLEYSAEDETEIESSVLIHSAVLGSVERLFAILLEQYKGKLPFWLSPRQAIVCSVSEDSRSYANKVRDRIHEAGYYVDVDTTDRTVTEKVQEAQVAQYNYILAVGDEEARTGQVTVWLRDEMMSIETLLDEFKLKTANFL</sequence>
<keyword evidence="6" id="KW-0963">Cytoplasm</keyword>
<evidence type="ECO:0000259" key="18">
    <source>
        <dbReference type="PROSITE" id="PS51880"/>
    </source>
</evidence>
<dbReference type="InterPro" id="IPR018163">
    <property type="entry name" value="Thr/Ala-tRNA-synth_IIc_edit"/>
</dbReference>
<dbReference type="InterPro" id="IPR012947">
    <property type="entry name" value="tRNA_SAD"/>
</dbReference>
<dbReference type="InterPro" id="IPR002314">
    <property type="entry name" value="aa-tRNA-synt_IIb"/>
</dbReference>
<dbReference type="SUPFAM" id="SSF55681">
    <property type="entry name" value="Class II aaRS and biotin synthetases"/>
    <property type="match status" value="1"/>
</dbReference>
<evidence type="ECO:0000256" key="14">
    <source>
        <dbReference type="ARBA" id="ARBA00023146"/>
    </source>
</evidence>
<protein>
    <recommendedName>
        <fullName evidence="5">threonine--tRNA ligase</fullName>
        <ecNumber evidence="5">6.1.1.3</ecNumber>
    </recommendedName>
    <alternativeName>
        <fullName evidence="15">Threonyl-tRNA synthetase</fullName>
    </alternativeName>
</protein>
<keyword evidence="9" id="KW-0547">Nucleotide-binding</keyword>
<keyword evidence="11" id="KW-0648">Protein biosynthesis</keyword>
<dbReference type="PROSITE" id="PS51880">
    <property type="entry name" value="TGS"/>
    <property type="match status" value="1"/>
</dbReference>
<evidence type="ECO:0000256" key="15">
    <source>
        <dbReference type="ARBA" id="ARBA00031900"/>
    </source>
</evidence>
<organism evidence="19 20">
    <name type="scientific">Arabidopsis arenosa</name>
    <name type="common">Sand rock-cress</name>
    <name type="synonym">Cardaminopsis arenosa</name>
    <dbReference type="NCBI Taxonomy" id="38785"/>
    <lineage>
        <taxon>Eukaryota</taxon>
        <taxon>Viridiplantae</taxon>
        <taxon>Streptophyta</taxon>
        <taxon>Embryophyta</taxon>
        <taxon>Tracheophyta</taxon>
        <taxon>Spermatophyta</taxon>
        <taxon>Magnoliopsida</taxon>
        <taxon>eudicotyledons</taxon>
        <taxon>Gunneridae</taxon>
        <taxon>Pentapetalae</taxon>
        <taxon>rosids</taxon>
        <taxon>malvids</taxon>
        <taxon>Brassicales</taxon>
        <taxon>Brassicaceae</taxon>
        <taxon>Camelineae</taxon>
        <taxon>Arabidopsis</taxon>
    </lineage>
</organism>
<keyword evidence="20" id="KW-1185">Reference proteome</keyword>
<dbReference type="EC" id="6.1.1.3" evidence="5"/>
<dbReference type="Gene3D" id="3.30.980.10">
    <property type="entry name" value="Threonyl-trna Synthetase, Chain A, domain 2"/>
    <property type="match status" value="1"/>
</dbReference>
<dbReference type="CDD" id="cd00771">
    <property type="entry name" value="ThrRS_core"/>
    <property type="match status" value="1"/>
</dbReference>
<feature type="domain" description="Aminoacyl-transfer RNA synthetases class-II family profile" evidence="17">
    <location>
        <begin position="278"/>
        <end position="587"/>
    </location>
</feature>
<dbReference type="Pfam" id="PF03129">
    <property type="entry name" value="HGTP_anticodon"/>
    <property type="match status" value="1"/>
</dbReference>
<dbReference type="HAMAP" id="MF_00184">
    <property type="entry name" value="Thr_tRNA_synth"/>
    <property type="match status" value="1"/>
</dbReference>
<dbReference type="GO" id="GO:0005759">
    <property type="term" value="C:mitochondrial matrix"/>
    <property type="evidence" value="ECO:0007669"/>
    <property type="project" value="UniProtKB-SubCell"/>
</dbReference>
<keyword evidence="8" id="KW-0436">Ligase</keyword>
<keyword evidence="13" id="KW-0496">Mitochondrion</keyword>
<dbReference type="Pfam" id="PF07973">
    <property type="entry name" value="tRNA_SAD"/>
    <property type="match status" value="1"/>
</dbReference>
<dbReference type="SUPFAM" id="SSF52954">
    <property type="entry name" value="Class II aaRS ABD-related"/>
    <property type="match status" value="1"/>
</dbReference>
<dbReference type="AlphaFoldDB" id="A0A8S1ZIJ7"/>
<dbReference type="NCBIfam" id="TIGR00418">
    <property type="entry name" value="thrS"/>
    <property type="match status" value="1"/>
</dbReference>
<evidence type="ECO:0000259" key="17">
    <source>
        <dbReference type="PROSITE" id="PS50862"/>
    </source>
</evidence>
<evidence type="ECO:0000313" key="19">
    <source>
        <dbReference type="EMBL" id="CAE5957823.1"/>
    </source>
</evidence>
<dbReference type="Pfam" id="PF00587">
    <property type="entry name" value="tRNA-synt_2b"/>
    <property type="match status" value="1"/>
</dbReference>
<proteinExistence type="inferred from homology"/>
<dbReference type="PANTHER" id="PTHR11451:SF55">
    <property type="entry name" value="THREONINE--TRNA LIGASE"/>
    <property type="match status" value="1"/>
</dbReference>
<dbReference type="InterPro" id="IPR033728">
    <property type="entry name" value="ThrRS_core"/>
</dbReference>
<dbReference type="EMBL" id="LR999451">
    <property type="protein sequence ID" value="CAE5957823.1"/>
    <property type="molecule type" value="Genomic_DNA"/>
</dbReference>
<dbReference type="InterPro" id="IPR047246">
    <property type="entry name" value="ThrRS_anticodon"/>
</dbReference>
<dbReference type="InterPro" id="IPR004095">
    <property type="entry name" value="TGS"/>
</dbReference>
<evidence type="ECO:0000256" key="4">
    <source>
        <dbReference type="ARBA" id="ARBA00011738"/>
    </source>
</evidence>
<dbReference type="GO" id="GO:0005524">
    <property type="term" value="F:ATP binding"/>
    <property type="evidence" value="ECO:0007669"/>
    <property type="project" value="UniProtKB-KW"/>
</dbReference>
<dbReference type="FunFam" id="3.30.980.10:FF:000005">
    <property type="entry name" value="Threonyl-tRNA synthetase, mitochondrial"/>
    <property type="match status" value="1"/>
</dbReference>
<keyword evidence="10" id="KW-0067">ATP-binding</keyword>
<dbReference type="FunFam" id="3.30.930.10:FF:000039">
    <property type="entry name" value="Threonyl-tRNA synthetase, mitochondrial"/>
    <property type="match status" value="1"/>
</dbReference>
<evidence type="ECO:0000256" key="10">
    <source>
        <dbReference type="ARBA" id="ARBA00022840"/>
    </source>
</evidence>
<dbReference type="GO" id="GO:0006435">
    <property type="term" value="P:threonyl-tRNA aminoacylation"/>
    <property type="evidence" value="ECO:0007669"/>
    <property type="project" value="InterPro"/>
</dbReference>
<evidence type="ECO:0000256" key="12">
    <source>
        <dbReference type="ARBA" id="ARBA00022946"/>
    </source>
</evidence>
<evidence type="ECO:0000256" key="1">
    <source>
        <dbReference type="ARBA" id="ARBA00004305"/>
    </source>
</evidence>
<dbReference type="Gene3D" id="3.30.930.10">
    <property type="entry name" value="Bira Bifunctional Protein, Domain 2"/>
    <property type="match status" value="1"/>
</dbReference>
<dbReference type="CDD" id="cd00860">
    <property type="entry name" value="ThrRS_anticodon"/>
    <property type="match status" value="1"/>
</dbReference>
<dbReference type="GO" id="GO:0009507">
    <property type="term" value="C:chloroplast"/>
    <property type="evidence" value="ECO:0007669"/>
    <property type="project" value="TreeGrafter"/>
</dbReference>
<gene>
    <name evidence="19" type="ORF">AARE701A_LOCUS1490</name>
</gene>
<dbReference type="PROSITE" id="PS50862">
    <property type="entry name" value="AA_TRNA_LIGASE_II"/>
    <property type="match status" value="1"/>
</dbReference>
<dbReference type="Pfam" id="PF02824">
    <property type="entry name" value="TGS"/>
    <property type="match status" value="1"/>
</dbReference>
<dbReference type="InterPro" id="IPR012675">
    <property type="entry name" value="Beta-grasp_dom_sf"/>
</dbReference>
<evidence type="ECO:0000256" key="2">
    <source>
        <dbReference type="ARBA" id="ARBA00004496"/>
    </source>
</evidence>
<dbReference type="SUPFAM" id="SSF81271">
    <property type="entry name" value="TGS-like"/>
    <property type="match status" value="1"/>
</dbReference>
<comment type="subcellular location">
    <subcellularLocation>
        <location evidence="2">Cytoplasm</location>
    </subcellularLocation>
    <subcellularLocation>
        <location evidence="1">Mitochondrion matrix</location>
    </subcellularLocation>
</comment>
<evidence type="ECO:0000256" key="9">
    <source>
        <dbReference type="ARBA" id="ARBA00022741"/>
    </source>
</evidence>
<evidence type="ECO:0000256" key="16">
    <source>
        <dbReference type="ARBA" id="ARBA00049515"/>
    </source>
</evidence>
<dbReference type="CDD" id="cd01667">
    <property type="entry name" value="TGS_ThrRS"/>
    <property type="match status" value="1"/>
</dbReference>
<name>A0A8S1ZIJ7_ARAAE</name>
<dbReference type="Gene3D" id="3.10.20.30">
    <property type="match status" value="1"/>
</dbReference>
<dbReference type="InterPro" id="IPR012676">
    <property type="entry name" value="TGS-like"/>
</dbReference>
<keyword evidence="12" id="KW-0809">Transit peptide</keyword>
<dbReference type="Gene3D" id="3.40.50.800">
    <property type="entry name" value="Anticodon-binding domain"/>
    <property type="match status" value="1"/>
</dbReference>
<evidence type="ECO:0000256" key="3">
    <source>
        <dbReference type="ARBA" id="ARBA00008226"/>
    </source>
</evidence>
<evidence type="ECO:0000256" key="7">
    <source>
        <dbReference type="ARBA" id="ARBA00022553"/>
    </source>
</evidence>
<reference evidence="19" key="1">
    <citation type="submission" date="2021-01" db="EMBL/GenBank/DDBJ databases">
        <authorList>
            <person name="Bezrukov I."/>
        </authorList>
    </citation>
    <scope>NUCLEOTIDE SEQUENCE</scope>
</reference>
<dbReference type="GO" id="GO:0004829">
    <property type="term" value="F:threonine-tRNA ligase activity"/>
    <property type="evidence" value="ECO:0007669"/>
    <property type="project" value="UniProtKB-EC"/>
</dbReference>
<keyword evidence="14" id="KW-0030">Aminoacyl-tRNA synthetase</keyword>
<comment type="similarity">
    <text evidence="3">Belongs to the class-II aminoacyl-tRNA synthetase family.</text>
</comment>
<dbReference type="SMART" id="SM00863">
    <property type="entry name" value="tRNA_SAD"/>
    <property type="match status" value="1"/>
</dbReference>
<dbReference type="InterPro" id="IPR006195">
    <property type="entry name" value="aa-tRNA-synth_II"/>
</dbReference>
<dbReference type="InterPro" id="IPR036621">
    <property type="entry name" value="Anticodon-bd_dom_sf"/>
</dbReference>
<dbReference type="InterPro" id="IPR004154">
    <property type="entry name" value="Anticodon-bd"/>
</dbReference>
<dbReference type="Proteomes" id="UP000682877">
    <property type="component" value="Chromosome 1"/>
</dbReference>
<evidence type="ECO:0000256" key="5">
    <source>
        <dbReference type="ARBA" id="ARBA00013163"/>
    </source>
</evidence>
<evidence type="ECO:0000256" key="13">
    <source>
        <dbReference type="ARBA" id="ARBA00023128"/>
    </source>
</evidence>
<evidence type="ECO:0000256" key="8">
    <source>
        <dbReference type="ARBA" id="ARBA00022598"/>
    </source>
</evidence>
<comment type="catalytic activity">
    <reaction evidence="16">
        <text>tRNA(Thr) + L-threonine + ATP = L-threonyl-tRNA(Thr) + AMP + diphosphate + H(+)</text>
        <dbReference type="Rhea" id="RHEA:24624"/>
        <dbReference type="Rhea" id="RHEA-COMP:9670"/>
        <dbReference type="Rhea" id="RHEA-COMP:9704"/>
        <dbReference type="ChEBI" id="CHEBI:15378"/>
        <dbReference type="ChEBI" id="CHEBI:30616"/>
        <dbReference type="ChEBI" id="CHEBI:33019"/>
        <dbReference type="ChEBI" id="CHEBI:57926"/>
        <dbReference type="ChEBI" id="CHEBI:78442"/>
        <dbReference type="ChEBI" id="CHEBI:78534"/>
        <dbReference type="ChEBI" id="CHEBI:456215"/>
        <dbReference type="EC" id="6.1.1.3"/>
    </reaction>
</comment>
<dbReference type="FunFam" id="3.10.20.30:FF:000006">
    <property type="entry name" value="Threonine--tRNA ligase, cytoplasmic"/>
    <property type="match status" value="1"/>
</dbReference>
<dbReference type="SUPFAM" id="SSF55186">
    <property type="entry name" value="ThrRS/AlaRS common domain"/>
    <property type="match status" value="1"/>
</dbReference>
<dbReference type="PANTHER" id="PTHR11451">
    <property type="entry name" value="THREONINE-TRNA LIGASE"/>
    <property type="match status" value="1"/>
</dbReference>
<feature type="domain" description="TGS" evidence="18">
    <location>
        <begin position="42"/>
        <end position="107"/>
    </location>
</feature>
<evidence type="ECO:0000256" key="6">
    <source>
        <dbReference type="ARBA" id="ARBA00022490"/>
    </source>
</evidence>
<dbReference type="FunFam" id="3.40.50.800:FF:000019">
    <property type="entry name" value="Threonine--tRNA ligase mitochondrial 1"/>
    <property type="match status" value="1"/>
</dbReference>
<evidence type="ECO:0000256" key="11">
    <source>
        <dbReference type="ARBA" id="ARBA00022917"/>
    </source>
</evidence>
<dbReference type="PRINTS" id="PR01047">
    <property type="entry name" value="TRNASYNTHTHR"/>
</dbReference>
<comment type="subunit">
    <text evidence="4">Homodimer.</text>
</comment>
<accession>A0A8S1ZIJ7</accession>
<dbReference type="InterPro" id="IPR045864">
    <property type="entry name" value="aa-tRNA-synth_II/BPL/LPL"/>
</dbReference>
<keyword evidence="7" id="KW-0597">Phosphoprotein</keyword>
<dbReference type="InterPro" id="IPR002320">
    <property type="entry name" value="Thr-tRNA-ligase_IIa"/>
</dbReference>